<sequence length="254" mass="27751">MTQLTHSKNCMANPSNAASIRSNLKPTGKWGANGLWNAFASNTPGKIIKYSVLIRPRPGRRSCVRKPAENDRRWDLNDGAGLSPSVNIRPASIDDAQGIAKVHIATWRDAYKELLPIEYLATLDENARAEKWRKALLAGAPCVLVAMTNGMLAGWVAFGPARDEDLDSRCAEIEAIYVASDFWSRGIGTALMHAACERLRAKGFGTVALWVLEDNAAACSFYSRRGFEPDGAAKVVEIGGARLTEVRFTREITT</sequence>
<dbReference type="InterPro" id="IPR050832">
    <property type="entry name" value="Bact_Acetyltransf"/>
</dbReference>
<evidence type="ECO:0000256" key="2">
    <source>
        <dbReference type="ARBA" id="ARBA00023315"/>
    </source>
</evidence>
<name>A0A0P0RQB8_9BURK</name>
<dbReference type="CDD" id="cd04301">
    <property type="entry name" value="NAT_SF"/>
    <property type="match status" value="1"/>
</dbReference>
<accession>A0A0P0RQB8</accession>
<dbReference type="Proteomes" id="UP000019146">
    <property type="component" value="Plasmid unnamed"/>
</dbReference>
<organism evidence="5 6">
    <name type="scientific">Paraburkholderia caribensis MBA4</name>
    <dbReference type="NCBI Taxonomy" id="1323664"/>
    <lineage>
        <taxon>Bacteria</taxon>
        <taxon>Pseudomonadati</taxon>
        <taxon>Pseudomonadota</taxon>
        <taxon>Betaproteobacteria</taxon>
        <taxon>Burkholderiales</taxon>
        <taxon>Burkholderiaceae</taxon>
        <taxon>Paraburkholderia</taxon>
    </lineage>
</organism>
<dbReference type="EMBL" id="CP012748">
    <property type="protein sequence ID" value="ALL71192.1"/>
    <property type="molecule type" value="Genomic_DNA"/>
</dbReference>
<gene>
    <name evidence="5" type="ORF">K788_0001988</name>
</gene>
<geneLocation type="plasmid" evidence="6"/>
<protein>
    <submittedName>
        <fullName evidence="5">GCN5-related N-acetyltransferase</fullName>
    </submittedName>
</protein>
<keyword evidence="3" id="KW-1133">Transmembrane helix</keyword>
<dbReference type="SUPFAM" id="SSF55729">
    <property type="entry name" value="Acyl-CoA N-acyltransferases (Nat)"/>
    <property type="match status" value="1"/>
</dbReference>
<keyword evidence="3" id="KW-0472">Membrane</keyword>
<evidence type="ECO:0000256" key="3">
    <source>
        <dbReference type="SAM" id="Phobius"/>
    </source>
</evidence>
<dbReference type="InterPro" id="IPR016181">
    <property type="entry name" value="Acyl_CoA_acyltransferase"/>
</dbReference>
<dbReference type="KEGG" id="bcai:K788_0001988"/>
<evidence type="ECO:0000259" key="4">
    <source>
        <dbReference type="PROSITE" id="PS51186"/>
    </source>
</evidence>
<reference evidence="5 6" key="1">
    <citation type="journal article" date="2014" name="Genome Announc.">
        <title>Draft Genome Sequence of the Haloacid-Degrading Burkholderia caribensis Strain MBA4.</title>
        <authorList>
            <person name="Pan Y."/>
            <person name="Kong K.F."/>
            <person name="Tsang J.S."/>
        </authorList>
    </citation>
    <scope>NUCLEOTIDE SEQUENCE [LARGE SCALE GENOMIC DNA]</scope>
    <source>
        <strain evidence="5 6">MBA4</strain>
        <plasmid evidence="6">Plasmid</plasmid>
    </source>
</reference>
<dbReference type="PROSITE" id="PS51186">
    <property type="entry name" value="GNAT"/>
    <property type="match status" value="1"/>
</dbReference>
<keyword evidence="2" id="KW-0012">Acyltransferase</keyword>
<dbReference type="InterPro" id="IPR000182">
    <property type="entry name" value="GNAT_dom"/>
</dbReference>
<feature type="domain" description="N-acetyltransferase" evidence="4">
    <location>
        <begin position="86"/>
        <end position="253"/>
    </location>
</feature>
<dbReference type="PANTHER" id="PTHR43877:SF1">
    <property type="entry name" value="ACETYLTRANSFERASE"/>
    <property type="match status" value="1"/>
</dbReference>
<proteinExistence type="predicted"/>
<evidence type="ECO:0000313" key="6">
    <source>
        <dbReference type="Proteomes" id="UP000019146"/>
    </source>
</evidence>
<keyword evidence="1 5" id="KW-0808">Transferase</keyword>
<evidence type="ECO:0000256" key="1">
    <source>
        <dbReference type="ARBA" id="ARBA00022679"/>
    </source>
</evidence>
<dbReference type="GO" id="GO:0016747">
    <property type="term" value="F:acyltransferase activity, transferring groups other than amino-acyl groups"/>
    <property type="evidence" value="ECO:0007669"/>
    <property type="project" value="InterPro"/>
</dbReference>
<keyword evidence="3" id="KW-0812">Transmembrane</keyword>
<evidence type="ECO:0000313" key="5">
    <source>
        <dbReference type="EMBL" id="ALL71192.1"/>
    </source>
</evidence>
<feature type="transmembrane region" description="Helical" evidence="3">
    <location>
        <begin position="135"/>
        <end position="158"/>
    </location>
</feature>
<dbReference type="AlphaFoldDB" id="A0A0P0RQB8"/>
<dbReference type="Gene3D" id="3.40.630.30">
    <property type="match status" value="1"/>
</dbReference>
<dbReference type="Pfam" id="PF00583">
    <property type="entry name" value="Acetyltransf_1"/>
    <property type="match status" value="1"/>
</dbReference>
<dbReference type="PANTHER" id="PTHR43877">
    <property type="entry name" value="AMINOALKYLPHOSPHONATE N-ACETYLTRANSFERASE-RELATED-RELATED"/>
    <property type="match status" value="1"/>
</dbReference>
<keyword evidence="5" id="KW-0614">Plasmid</keyword>